<name>A0A8W8M5F6_MAGGI</name>
<dbReference type="InterPro" id="IPR001258">
    <property type="entry name" value="NHL_repeat"/>
</dbReference>
<dbReference type="PROSITE" id="PS51125">
    <property type="entry name" value="NHL"/>
    <property type="match status" value="1"/>
</dbReference>
<dbReference type="AlphaFoldDB" id="A0A8W8M5F6"/>
<feature type="repeat" description="NHL" evidence="3">
    <location>
        <begin position="497"/>
        <end position="524"/>
    </location>
</feature>
<dbReference type="SUPFAM" id="SSF101898">
    <property type="entry name" value="NHL repeat"/>
    <property type="match status" value="1"/>
</dbReference>
<dbReference type="InterPro" id="IPR011042">
    <property type="entry name" value="6-blade_b-propeller_TolB-like"/>
</dbReference>
<dbReference type="PANTHER" id="PTHR25462:SF296">
    <property type="entry name" value="MEIOTIC P26, ISOFORM F"/>
    <property type="match status" value="1"/>
</dbReference>
<evidence type="ECO:0000256" key="1">
    <source>
        <dbReference type="ARBA" id="ARBA00022737"/>
    </source>
</evidence>
<evidence type="ECO:0000313" key="6">
    <source>
        <dbReference type="Proteomes" id="UP000005408"/>
    </source>
</evidence>
<organism evidence="5 6">
    <name type="scientific">Magallana gigas</name>
    <name type="common">Pacific oyster</name>
    <name type="synonym">Crassostrea gigas</name>
    <dbReference type="NCBI Taxonomy" id="29159"/>
    <lineage>
        <taxon>Eukaryota</taxon>
        <taxon>Metazoa</taxon>
        <taxon>Spiralia</taxon>
        <taxon>Lophotrochozoa</taxon>
        <taxon>Mollusca</taxon>
        <taxon>Bivalvia</taxon>
        <taxon>Autobranchia</taxon>
        <taxon>Pteriomorphia</taxon>
        <taxon>Ostreida</taxon>
        <taxon>Ostreoidea</taxon>
        <taxon>Ostreidae</taxon>
        <taxon>Magallana</taxon>
    </lineage>
</organism>
<reference evidence="5" key="1">
    <citation type="submission" date="2022-08" db="UniProtKB">
        <authorList>
            <consortium name="EnsemblMetazoa"/>
        </authorList>
    </citation>
    <scope>IDENTIFICATION</scope>
    <source>
        <strain evidence="5">05x7-T-G4-1.051#20</strain>
    </source>
</reference>
<dbReference type="InterPro" id="IPR047153">
    <property type="entry name" value="TRIM45/56/19-like"/>
</dbReference>
<proteinExistence type="predicted"/>
<dbReference type="InterPro" id="IPR000315">
    <property type="entry name" value="Znf_B-box"/>
</dbReference>
<protein>
    <recommendedName>
        <fullName evidence="4">B box-type domain-containing protein</fullName>
    </recommendedName>
</protein>
<dbReference type="Gene3D" id="2.120.10.30">
    <property type="entry name" value="TolB, C-terminal domain"/>
    <property type="match status" value="1"/>
</dbReference>
<keyword evidence="2" id="KW-0863">Zinc-finger</keyword>
<dbReference type="SMART" id="SM00336">
    <property type="entry name" value="BBOX"/>
    <property type="match status" value="2"/>
</dbReference>
<dbReference type="CDD" id="cd19756">
    <property type="entry name" value="Bbox2"/>
    <property type="match status" value="1"/>
</dbReference>
<feature type="domain" description="B box-type" evidence="4">
    <location>
        <begin position="68"/>
        <end position="110"/>
    </location>
</feature>
<keyword evidence="2" id="KW-0479">Metal-binding</keyword>
<dbReference type="GO" id="GO:0008270">
    <property type="term" value="F:zinc ion binding"/>
    <property type="evidence" value="ECO:0007669"/>
    <property type="project" value="UniProtKB-KW"/>
</dbReference>
<evidence type="ECO:0000256" key="2">
    <source>
        <dbReference type="PROSITE-ProRule" id="PRU00024"/>
    </source>
</evidence>
<feature type="domain" description="B box-type" evidence="4">
    <location>
        <begin position="19"/>
        <end position="64"/>
    </location>
</feature>
<evidence type="ECO:0000313" key="5">
    <source>
        <dbReference type="EnsemblMetazoa" id="G31820.1:cds"/>
    </source>
</evidence>
<keyword evidence="1" id="KW-0677">Repeat</keyword>
<keyword evidence="2" id="KW-0862">Zinc</keyword>
<dbReference type="Proteomes" id="UP000005408">
    <property type="component" value="Unassembled WGS sequence"/>
</dbReference>
<evidence type="ECO:0000259" key="4">
    <source>
        <dbReference type="PROSITE" id="PS50119"/>
    </source>
</evidence>
<keyword evidence="6" id="KW-1185">Reference proteome</keyword>
<accession>A0A8W8M5F6</accession>
<dbReference type="PROSITE" id="PS50119">
    <property type="entry name" value="ZF_BBOX"/>
    <property type="match status" value="2"/>
</dbReference>
<dbReference type="PANTHER" id="PTHR25462">
    <property type="entry name" value="BONUS, ISOFORM C-RELATED"/>
    <property type="match status" value="1"/>
</dbReference>
<dbReference type="SUPFAM" id="SSF57845">
    <property type="entry name" value="B-box zinc-binding domain"/>
    <property type="match status" value="1"/>
</dbReference>
<evidence type="ECO:0000256" key="3">
    <source>
        <dbReference type="PROSITE-ProRule" id="PRU00504"/>
    </source>
</evidence>
<sequence>ILNKYPLQYLTMDPRRSAQDMLRCDLCETPVPPMYCDICHIHLCKACVGEHLSEFAKEHKIVPFEKRGSSTKCPNHSSKICELYCEQCDIPVCVQCTSSTEHQGHTFVYIVNILEKQRAAVQKDLQELEKFIFPKYQAISSNIPVQKANLNKSSQKVTSDISKHGEKMHREIDKIIKKLKFDLDEMDSKYLTVLNKHEDDIKHMVSDITQIIADLRKLVNSDDAGLMFAYKSRNAELRRLPPKLTVTLPSFSPQKIDKHQIYEHFGSLSELSIDTEEHNYTMDSASTEHSTPERSLIDVPQIITEIKTDYTSIATVSCLSDEDIWIRGSSNILKLYNLQRGLLKYIQTKSGNWADDTAVIGNGDLVYTDEKNRTVNIVKKKKIETVILITLKGWKPRGVCSTSSGDILVVMESNERETQAKVVRYSGSTEKQRIQYDDNGQPLYSSGGCTKYISENRNLDICVSDWRAHAVVVVNQAGKLRFTYNGISATTNVSFDPYGITTDSQSHILIADRDNNRIHIIDKDGQFLRFINNCHLKNPYGLCVDTRDNLFVAENDTRKLKKIQYYM</sequence>
<dbReference type="Pfam" id="PF00643">
    <property type="entry name" value="zf-B_box"/>
    <property type="match status" value="1"/>
</dbReference>
<dbReference type="Gene3D" id="3.30.160.60">
    <property type="entry name" value="Classic Zinc Finger"/>
    <property type="match status" value="1"/>
</dbReference>
<dbReference type="EnsemblMetazoa" id="G31820.1">
    <property type="protein sequence ID" value="G31820.1:cds"/>
    <property type="gene ID" value="G31820"/>
</dbReference>